<dbReference type="InterPro" id="IPR000467">
    <property type="entry name" value="G_patch_dom"/>
</dbReference>
<evidence type="ECO:0000256" key="3">
    <source>
        <dbReference type="ARBA" id="ARBA00022722"/>
    </source>
</evidence>
<keyword evidence="5" id="KW-0378">Hydrolase</keyword>
<dbReference type="PANTHER" id="PTHR48475:SF1">
    <property type="entry name" value="RNASE H TYPE-1 DOMAIN-CONTAINING PROTEIN"/>
    <property type="match status" value="1"/>
</dbReference>
<dbReference type="SUPFAM" id="SSF53098">
    <property type="entry name" value="Ribonuclease H-like"/>
    <property type="match status" value="1"/>
</dbReference>
<feature type="region of interest" description="Disordered" evidence="7">
    <location>
        <begin position="235"/>
        <end position="263"/>
    </location>
</feature>
<dbReference type="SUPFAM" id="SSF56672">
    <property type="entry name" value="DNA/RNA polymerases"/>
    <property type="match status" value="1"/>
</dbReference>
<evidence type="ECO:0000256" key="2">
    <source>
        <dbReference type="ARBA" id="ARBA00022695"/>
    </source>
</evidence>
<dbReference type="CDD" id="cd01647">
    <property type="entry name" value="RT_LTR"/>
    <property type="match status" value="1"/>
</dbReference>
<dbReference type="Pfam" id="PF17917">
    <property type="entry name" value="RT_RNaseH"/>
    <property type="match status" value="1"/>
</dbReference>
<evidence type="ECO:0000259" key="8">
    <source>
        <dbReference type="PROSITE" id="PS50174"/>
    </source>
</evidence>
<dbReference type="Proteomes" id="UP000233551">
    <property type="component" value="Unassembled WGS sequence"/>
</dbReference>
<gene>
    <name evidence="9" type="ORF">CRG98_015062</name>
</gene>
<evidence type="ECO:0000313" key="9">
    <source>
        <dbReference type="EMBL" id="PKI64499.1"/>
    </source>
</evidence>
<dbReference type="GO" id="GO:0003676">
    <property type="term" value="F:nucleic acid binding"/>
    <property type="evidence" value="ECO:0007669"/>
    <property type="project" value="InterPro"/>
</dbReference>
<dbReference type="STRING" id="22663.A0A2I0K7H2"/>
<accession>A0A2I0K7H2</accession>
<evidence type="ECO:0000256" key="5">
    <source>
        <dbReference type="ARBA" id="ARBA00022801"/>
    </source>
</evidence>
<dbReference type="AlphaFoldDB" id="A0A2I0K7H2"/>
<dbReference type="PROSITE" id="PS50174">
    <property type="entry name" value="G_PATCH"/>
    <property type="match status" value="1"/>
</dbReference>
<dbReference type="InterPro" id="IPR043128">
    <property type="entry name" value="Rev_trsase/Diguanyl_cyclase"/>
</dbReference>
<dbReference type="InterPro" id="IPR043502">
    <property type="entry name" value="DNA/RNA_pol_sf"/>
</dbReference>
<evidence type="ECO:0000256" key="1">
    <source>
        <dbReference type="ARBA" id="ARBA00022679"/>
    </source>
</evidence>
<keyword evidence="6" id="KW-0695">RNA-directed DNA polymerase</keyword>
<dbReference type="InterPro" id="IPR012337">
    <property type="entry name" value="RNaseH-like_sf"/>
</dbReference>
<dbReference type="PANTHER" id="PTHR48475">
    <property type="entry name" value="RIBONUCLEASE H"/>
    <property type="match status" value="1"/>
</dbReference>
<keyword evidence="4" id="KW-0255">Endonuclease</keyword>
<reference evidence="9 10" key="1">
    <citation type="submission" date="2017-11" db="EMBL/GenBank/DDBJ databases">
        <title>De-novo sequencing of pomegranate (Punica granatum L.) genome.</title>
        <authorList>
            <person name="Akparov Z."/>
            <person name="Amiraslanov A."/>
            <person name="Hajiyeva S."/>
            <person name="Abbasov M."/>
            <person name="Kaur K."/>
            <person name="Hamwieh A."/>
            <person name="Solovyev V."/>
            <person name="Salamov A."/>
            <person name="Braich B."/>
            <person name="Kosarev P."/>
            <person name="Mahmoud A."/>
            <person name="Hajiyev E."/>
            <person name="Babayeva S."/>
            <person name="Izzatullayeva V."/>
            <person name="Mammadov A."/>
            <person name="Mammadov A."/>
            <person name="Sharifova S."/>
            <person name="Ojaghi J."/>
            <person name="Eynullazada K."/>
            <person name="Bayramov B."/>
            <person name="Abdulazimova A."/>
            <person name="Shahmuradov I."/>
        </authorList>
    </citation>
    <scope>NUCLEOTIDE SEQUENCE [LARGE SCALE GENOMIC DNA]</scope>
    <source>
        <strain evidence="10">cv. AG2017</strain>
        <tissue evidence="9">Leaf</tissue>
    </source>
</reference>
<dbReference type="Pfam" id="PF01585">
    <property type="entry name" value="G-patch"/>
    <property type="match status" value="1"/>
</dbReference>
<comment type="caution">
    <text evidence="9">The sequence shown here is derived from an EMBL/GenBank/DDBJ whole genome shotgun (WGS) entry which is preliminary data.</text>
</comment>
<name>A0A2I0K7H2_PUNGR</name>
<evidence type="ECO:0000313" key="10">
    <source>
        <dbReference type="Proteomes" id="UP000233551"/>
    </source>
</evidence>
<dbReference type="InterPro" id="IPR036397">
    <property type="entry name" value="RNaseH_sf"/>
</dbReference>
<sequence length="994" mass="111342">MEGPVSKGEESSKKVPATSLSPSGRRGKEVSVNVVNTAHQGGGAQPRPRRQYPTLPVPLSHIYRQIRDKVSTTAPGPSFDPTIQDQSKQCEYHRGAPGHTLDNCWKLRERIQEMIDAKELVFNAVRSPNVQANPLPDHGPAQGPSINMITVCTSREGEGDQGWPSPFVIEYVPAEAAVRFTGIDAPPAPLVIDIPTREPYSDDRVPWTYEGGVGNLEQQFGVMGITRSGRLYENSATTDKGKAPATEVEARPRAPSTPPKKVTEEEAEAFMKIIKMAKSPTHISLLALLLNSKPHKEALLRVLMAAQVPKGTPPDQIEETVNSIFSNTISFSDNELPSEGCTHSRALHIVCKCNNHIVGRVMIDNGSALNRHIPSIGYPKRLQPTTRKALDPLGRRHSVLTTSKGKVLLCHNYIPGTGLGARGQGISRSIEVEEYKHRRGLSFRPSCHEIIEARRGIHLHRLATHYGRLNRGTPVPPLSHFFPGPPLIIGSTSDGPSSDFNDMTDALPTVYAVTEEIPSEIHIRPAQENEELNNWTSVLCYSAVIADVLHSNPNLLSRLHSNPNLRHVDSKPSEECLGEPGPIYFGEELDKDSLVPEIEESLRRLEGRQLTSLEPTEEINVGTEEEPRILKIGKSLDQTQRARMIDFLSSFSKYNQIRMAEEDRIKTTFTTMWGTFCYRVMPFGLKNTGATYQRAMVILFHDMMHKEVERLFDRLKEYKLRLNPVKCTFGARSGKLLGFVVSERGIEVDPDKVKAIKELPPPSSVCEEEESTHTERAIYYLSKKFTDGESNYPEIEKMCCALVWVMQRLRQYTLYHTIRLLSKADPLKYLLDSPSSMRNLAKWHCIGAVLISPDGRYYPVAAKIDFPCTNNVAEYKTLGQWKTKDAKLVPYHEYLEKLTENFEDISFTYIPRMTNQFADALATLASMVSITKENLIKPLEIERAEGPAHCNSVEASEAKPWYEDIMNLLRTGQYPHSPIAAIERLSDASRYTIF</sequence>
<dbReference type="Gene3D" id="3.30.70.270">
    <property type="match status" value="1"/>
</dbReference>
<dbReference type="InterPro" id="IPR041373">
    <property type="entry name" value="RT_RNaseH"/>
</dbReference>
<dbReference type="Pfam" id="PF13456">
    <property type="entry name" value="RVT_3"/>
    <property type="match status" value="1"/>
</dbReference>
<evidence type="ECO:0000256" key="6">
    <source>
        <dbReference type="ARBA" id="ARBA00022918"/>
    </source>
</evidence>
<keyword evidence="10" id="KW-1185">Reference proteome</keyword>
<feature type="domain" description="G-patch" evidence="8">
    <location>
        <begin position="406"/>
        <end position="446"/>
    </location>
</feature>
<evidence type="ECO:0000256" key="4">
    <source>
        <dbReference type="ARBA" id="ARBA00022759"/>
    </source>
</evidence>
<keyword evidence="2" id="KW-0548">Nucleotidyltransferase</keyword>
<dbReference type="GO" id="GO:0004523">
    <property type="term" value="F:RNA-DNA hybrid ribonuclease activity"/>
    <property type="evidence" value="ECO:0007669"/>
    <property type="project" value="InterPro"/>
</dbReference>
<dbReference type="Gene3D" id="3.10.10.10">
    <property type="entry name" value="HIV Type 1 Reverse Transcriptase, subunit A, domain 1"/>
    <property type="match status" value="1"/>
</dbReference>
<organism evidence="9 10">
    <name type="scientific">Punica granatum</name>
    <name type="common">Pomegranate</name>
    <dbReference type="NCBI Taxonomy" id="22663"/>
    <lineage>
        <taxon>Eukaryota</taxon>
        <taxon>Viridiplantae</taxon>
        <taxon>Streptophyta</taxon>
        <taxon>Embryophyta</taxon>
        <taxon>Tracheophyta</taxon>
        <taxon>Spermatophyta</taxon>
        <taxon>Magnoliopsida</taxon>
        <taxon>eudicotyledons</taxon>
        <taxon>Gunneridae</taxon>
        <taxon>Pentapetalae</taxon>
        <taxon>rosids</taxon>
        <taxon>malvids</taxon>
        <taxon>Myrtales</taxon>
        <taxon>Lythraceae</taxon>
        <taxon>Punica</taxon>
    </lineage>
</organism>
<dbReference type="GO" id="GO:0003964">
    <property type="term" value="F:RNA-directed DNA polymerase activity"/>
    <property type="evidence" value="ECO:0007669"/>
    <property type="project" value="UniProtKB-KW"/>
</dbReference>
<dbReference type="EMBL" id="PGOL01000807">
    <property type="protein sequence ID" value="PKI64499.1"/>
    <property type="molecule type" value="Genomic_DNA"/>
</dbReference>
<dbReference type="InterPro" id="IPR002156">
    <property type="entry name" value="RNaseH_domain"/>
</dbReference>
<protein>
    <recommendedName>
        <fullName evidence="8">G-patch domain-containing protein</fullName>
    </recommendedName>
</protein>
<dbReference type="Gene3D" id="3.30.420.10">
    <property type="entry name" value="Ribonuclease H-like superfamily/Ribonuclease H"/>
    <property type="match status" value="1"/>
</dbReference>
<keyword evidence="1" id="KW-0808">Transferase</keyword>
<dbReference type="SMART" id="SM00443">
    <property type="entry name" value="G_patch"/>
    <property type="match status" value="1"/>
</dbReference>
<keyword evidence="3" id="KW-0540">Nuclease</keyword>
<feature type="region of interest" description="Disordered" evidence="7">
    <location>
        <begin position="1"/>
        <end position="54"/>
    </location>
</feature>
<evidence type="ECO:0000256" key="7">
    <source>
        <dbReference type="SAM" id="MobiDB-lite"/>
    </source>
</evidence>
<proteinExistence type="predicted"/>